<dbReference type="EMBL" id="CAQQ02023756">
    <property type="status" value="NOT_ANNOTATED_CDS"/>
    <property type="molecule type" value="Genomic_DNA"/>
</dbReference>
<dbReference type="Pfam" id="PF10542">
    <property type="entry name" value="Vitelline_membr"/>
    <property type="match status" value="1"/>
</dbReference>
<evidence type="ECO:0000259" key="2">
    <source>
        <dbReference type="PROSITE" id="PS51137"/>
    </source>
</evidence>
<reference evidence="3" key="2">
    <citation type="submission" date="2015-06" db="UniProtKB">
        <authorList>
            <consortium name="EnsemblMetazoa"/>
        </authorList>
    </citation>
    <scope>IDENTIFICATION</scope>
</reference>
<keyword evidence="1" id="KW-0732">Signal</keyword>
<dbReference type="EMBL" id="CAQQ02023753">
    <property type="status" value="NOT_ANNOTATED_CDS"/>
    <property type="molecule type" value="Genomic_DNA"/>
</dbReference>
<keyword evidence="4" id="KW-1185">Reference proteome</keyword>
<organism evidence="3 4">
    <name type="scientific">Megaselia scalaris</name>
    <name type="common">Humpbacked fly</name>
    <name type="synonym">Phora scalaris</name>
    <dbReference type="NCBI Taxonomy" id="36166"/>
    <lineage>
        <taxon>Eukaryota</taxon>
        <taxon>Metazoa</taxon>
        <taxon>Ecdysozoa</taxon>
        <taxon>Arthropoda</taxon>
        <taxon>Hexapoda</taxon>
        <taxon>Insecta</taxon>
        <taxon>Pterygota</taxon>
        <taxon>Neoptera</taxon>
        <taxon>Endopterygota</taxon>
        <taxon>Diptera</taxon>
        <taxon>Brachycera</taxon>
        <taxon>Muscomorpha</taxon>
        <taxon>Platypezoidea</taxon>
        <taxon>Phoridae</taxon>
        <taxon>Megaseliini</taxon>
        <taxon>Megaselia</taxon>
    </lineage>
</organism>
<dbReference type="PROSITE" id="PS51137">
    <property type="entry name" value="VM"/>
    <property type="match status" value="1"/>
</dbReference>
<dbReference type="AlphaFoldDB" id="T1GE92"/>
<sequence length="96" mass="10156">MFVTLIDSYGSSSYSASSYPAPPCPMSYILSCGPSVQTVGCSAGDYGSSYSPNYGASSYGESSYGSSGSNYETQVMKDLQTMDHLVQTTEVLQDPQ</sequence>
<accession>T1GE92</accession>
<dbReference type="EMBL" id="CAQQ02023754">
    <property type="status" value="NOT_ANNOTATED_CDS"/>
    <property type="molecule type" value="Genomic_DNA"/>
</dbReference>
<evidence type="ECO:0000256" key="1">
    <source>
        <dbReference type="ARBA" id="ARBA00022729"/>
    </source>
</evidence>
<dbReference type="EnsemblMetazoa" id="MESCA001650-RA">
    <property type="protein sequence ID" value="MESCA001650-PA"/>
    <property type="gene ID" value="MESCA001650"/>
</dbReference>
<name>T1GE92_MEGSC</name>
<evidence type="ECO:0000313" key="3">
    <source>
        <dbReference type="EnsemblMetazoa" id="MESCA001650-PA"/>
    </source>
</evidence>
<dbReference type="EMBL" id="CAQQ02023752">
    <property type="status" value="NOT_ANNOTATED_CDS"/>
    <property type="molecule type" value="Genomic_DNA"/>
</dbReference>
<evidence type="ECO:0000313" key="4">
    <source>
        <dbReference type="Proteomes" id="UP000015102"/>
    </source>
</evidence>
<feature type="domain" description="VM" evidence="2">
    <location>
        <begin position="18"/>
        <end position="55"/>
    </location>
</feature>
<reference evidence="4" key="1">
    <citation type="submission" date="2013-02" db="EMBL/GenBank/DDBJ databases">
        <authorList>
            <person name="Hughes D."/>
        </authorList>
    </citation>
    <scope>NUCLEOTIDE SEQUENCE</scope>
    <source>
        <strain>Durham</strain>
        <strain evidence="4">NC isolate 2 -- Noor lab</strain>
    </source>
</reference>
<dbReference type="Proteomes" id="UP000015102">
    <property type="component" value="Unassembled WGS sequence"/>
</dbReference>
<protein>
    <recommendedName>
        <fullName evidence="2">VM domain-containing protein</fullName>
    </recommendedName>
</protein>
<proteinExistence type="predicted"/>
<dbReference type="EMBL" id="CAQQ02023755">
    <property type="status" value="NOT_ANNOTATED_CDS"/>
    <property type="molecule type" value="Genomic_DNA"/>
</dbReference>
<dbReference type="HOGENOM" id="CLU_2365583_0_0_1"/>
<dbReference type="InterPro" id="IPR013135">
    <property type="entry name" value="Vitelline_membr_Cys-rich-dom"/>
</dbReference>